<proteinExistence type="predicted"/>
<name>A0ABT4X4I9_9BACI</name>
<dbReference type="InterPro" id="IPR027417">
    <property type="entry name" value="P-loop_NTPase"/>
</dbReference>
<dbReference type="CDD" id="cd03230">
    <property type="entry name" value="ABC_DR_subfamily_A"/>
    <property type="match status" value="1"/>
</dbReference>
<dbReference type="InterPro" id="IPR003439">
    <property type="entry name" value="ABC_transporter-like_ATP-bd"/>
</dbReference>
<evidence type="ECO:0000256" key="1">
    <source>
        <dbReference type="ARBA" id="ARBA00022448"/>
    </source>
</evidence>
<dbReference type="Gene3D" id="3.40.50.300">
    <property type="entry name" value="P-loop containing nucleotide triphosphate hydrolases"/>
    <property type="match status" value="1"/>
</dbReference>
<dbReference type="RefSeq" id="WP_271340218.1">
    <property type="nucleotide sequence ID" value="NZ_JAQKAB010000004.1"/>
</dbReference>
<protein>
    <submittedName>
        <fullName evidence="5">ABC transporter ATP-binding protein</fullName>
    </submittedName>
</protein>
<dbReference type="Proteomes" id="UP001211894">
    <property type="component" value="Unassembled WGS sequence"/>
</dbReference>
<dbReference type="InterPro" id="IPR003593">
    <property type="entry name" value="AAA+_ATPase"/>
</dbReference>
<dbReference type="SMART" id="SM00382">
    <property type="entry name" value="AAA"/>
    <property type="match status" value="1"/>
</dbReference>
<dbReference type="Pfam" id="PF00005">
    <property type="entry name" value="ABC_tran"/>
    <property type="match status" value="1"/>
</dbReference>
<keyword evidence="6" id="KW-1185">Reference proteome</keyword>
<comment type="caution">
    <text evidence="5">The sequence shown here is derived from an EMBL/GenBank/DDBJ whole genome shotgun (WGS) entry which is preliminary data.</text>
</comment>
<reference evidence="5 6" key="1">
    <citation type="submission" date="2023-01" db="EMBL/GenBank/DDBJ databases">
        <title>Bacillus changyiensis sp. nov., isolated from a coastal deposit.</title>
        <authorList>
            <person name="Xiao G."/>
            <person name="Lai Q."/>
            <person name="Hu Z."/>
            <person name="Shao Z."/>
        </authorList>
    </citation>
    <scope>NUCLEOTIDE SEQUENCE [LARGE SCALE GENOMIC DNA]</scope>
    <source>
        <strain evidence="5 6">CLL-7-23</strain>
    </source>
</reference>
<accession>A0ABT4X4I9</accession>
<dbReference type="PANTHER" id="PTHR42939:SF1">
    <property type="entry name" value="ABC TRANSPORTER ATP-BINDING PROTEIN ALBC-RELATED"/>
    <property type="match status" value="1"/>
</dbReference>
<sequence length="241" mass="27228">MKMVEVRNLQKKYQNDEGVDQLSFSLHTGEIVALLGPNGAGKTTTIRCLTGLHKPDNGYIRIGGQYKPGDTKMQQMVSLIPDQPYLYPTLTIAEHLQFRARAFKMNKKCLQEKVFAALQEVKLREKADQLTGHLSRGQKQRVLLAGAIVQNASIYMLDEPTAGLDIPSKKWLAEWLINKAKVGCAALVSTHSLDFVLETAHRVLLIREGCLIREMSVPHNQEEYSDWKQEVIRLLGEWSDD</sequence>
<dbReference type="PANTHER" id="PTHR42939">
    <property type="entry name" value="ABC TRANSPORTER ATP-BINDING PROTEIN ALBC-RELATED"/>
    <property type="match status" value="1"/>
</dbReference>
<keyword evidence="2" id="KW-0547">Nucleotide-binding</keyword>
<evidence type="ECO:0000313" key="6">
    <source>
        <dbReference type="Proteomes" id="UP001211894"/>
    </source>
</evidence>
<evidence type="ECO:0000259" key="4">
    <source>
        <dbReference type="PROSITE" id="PS50893"/>
    </source>
</evidence>
<feature type="domain" description="ABC transporter" evidence="4">
    <location>
        <begin position="4"/>
        <end position="233"/>
    </location>
</feature>
<dbReference type="SUPFAM" id="SSF52540">
    <property type="entry name" value="P-loop containing nucleoside triphosphate hydrolases"/>
    <property type="match status" value="1"/>
</dbReference>
<evidence type="ECO:0000313" key="5">
    <source>
        <dbReference type="EMBL" id="MDA7026361.1"/>
    </source>
</evidence>
<keyword evidence="3 5" id="KW-0067">ATP-binding</keyword>
<dbReference type="GO" id="GO:0005524">
    <property type="term" value="F:ATP binding"/>
    <property type="evidence" value="ECO:0007669"/>
    <property type="project" value="UniProtKB-KW"/>
</dbReference>
<gene>
    <name evidence="5" type="ORF">PJ311_06985</name>
</gene>
<evidence type="ECO:0000256" key="3">
    <source>
        <dbReference type="ARBA" id="ARBA00022840"/>
    </source>
</evidence>
<dbReference type="PROSITE" id="PS50893">
    <property type="entry name" value="ABC_TRANSPORTER_2"/>
    <property type="match status" value="1"/>
</dbReference>
<keyword evidence="1" id="KW-0813">Transport</keyword>
<dbReference type="InterPro" id="IPR051782">
    <property type="entry name" value="ABC_Transporter_VariousFunc"/>
</dbReference>
<evidence type="ECO:0000256" key="2">
    <source>
        <dbReference type="ARBA" id="ARBA00022741"/>
    </source>
</evidence>
<dbReference type="EMBL" id="JAQKAB010000004">
    <property type="protein sequence ID" value="MDA7026361.1"/>
    <property type="molecule type" value="Genomic_DNA"/>
</dbReference>
<organism evidence="5 6">
    <name type="scientific">Bacillus changyiensis</name>
    <dbReference type="NCBI Taxonomy" id="3004103"/>
    <lineage>
        <taxon>Bacteria</taxon>
        <taxon>Bacillati</taxon>
        <taxon>Bacillota</taxon>
        <taxon>Bacilli</taxon>
        <taxon>Bacillales</taxon>
        <taxon>Bacillaceae</taxon>
        <taxon>Bacillus</taxon>
    </lineage>
</organism>